<dbReference type="Pfam" id="PF12796">
    <property type="entry name" value="Ank_2"/>
    <property type="match status" value="3"/>
</dbReference>
<gene>
    <name evidence="5" type="ORF">BDW59DRAFT_157331</name>
</gene>
<dbReference type="InterPro" id="IPR002110">
    <property type="entry name" value="Ankyrin_rpt"/>
</dbReference>
<name>A0ABR4IXK2_9EURO</name>
<sequence>MSEFDVAALGSLLLPLELIYEIAGYLPTNSLAALNRTCKCARYILHPVLYTQPMDKVMQILKWGGNKGRAQEQAMLNLLPLIIRANKDDARIGHQALVLTCQGGALNMVCSLICNGIPVNPAGNQVLSEDNSPLMQAIRFDHPRVVETLIDAEVDWEKVTLPTRSLAASKPDAGRGNMLHYAAIRGAYRVMDLLVSLGIKTRYCDQFGRSPLSLAAEVGCADTVRVLIKYKADINSTDKDQRTPLMHAVLNGHVAAVKALLDAGARLDLAGKQHRGPLSHAAARGYPEIIRALLDGGANFHEVDGRGRTPLVWAACNGHSKCIRVLLEAGASPDISDKDTISPLHLAAIRDHFLAIQALIEGGANVGIVNHVGRSPLSVAIELRRSDIIGLLIDHGADLYQKSYFGRTPLSYASAEVGRETPV</sequence>
<reference evidence="5 6" key="1">
    <citation type="submission" date="2024-07" db="EMBL/GenBank/DDBJ databases">
        <title>Section-level genome sequencing and comparative genomics of Aspergillus sections Usti and Cavernicolus.</title>
        <authorList>
            <consortium name="Lawrence Berkeley National Laboratory"/>
            <person name="Nybo J.L."/>
            <person name="Vesth T.C."/>
            <person name="Theobald S."/>
            <person name="Frisvad J.C."/>
            <person name="Larsen T.O."/>
            <person name="Kjaerboelling I."/>
            <person name="Rothschild-Mancinelli K."/>
            <person name="Lyhne E.K."/>
            <person name="Kogle M.E."/>
            <person name="Barry K."/>
            <person name="Clum A."/>
            <person name="Na H."/>
            <person name="Ledsgaard L."/>
            <person name="Lin J."/>
            <person name="Lipzen A."/>
            <person name="Kuo A."/>
            <person name="Riley R."/>
            <person name="Mondo S."/>
            <person name="LaButti K."/>
            <person name="Haridas S."/>
            <person name="Pangalinan J."/>
            <person name="Salamov A.A."/>
            <person name="Simmons B.A."/>
            <person name="Magnuson J.K."/>
            <person name="Chen J."/>
            <person name="Drula E."/>
            <person name="Henrissat B."/>
            <person name="Wiebenga A."/>
            <person name="Lubbers R.J."/>
            <person name="Gomes A.C."/>
            <person name="Makela M.R."/>
            <person name="Stajich J."/>
            <person name="Grigoriev I.V."/>
            <person name="Mortensen U.H."/>
            <person name="De vries R.P."/>
            <person name="Baker S.E."/>
            <person name="Andersen M.R."/>
        </authorList>
    </citation>
    <scope>NUCLEOTIDE SEQUENCE [LARGE SCALE GENOMIC DNA]</scope>
    <source>
        <strain evidence="5 6">CBS 600.67</strain>
    </source>
</reference>
<evidence type="ECO:0000256" key="1">
    <source>
        <dbReference type="ARBA" id="ARBA00012210"/>
    </source>
</evidence>
<dbReference type="PANTHER" id="PTHR24161:SF85">
    <property type="entry name" value="PALMITOYLTRANSFERASE HIP14"/>
    <property type="match status" value="1"/>
</dbReference>
<comment type="caution">
    <text evidence="5">The sequence shown here is derived from an EMBL/GenBank/DDBJ whole genome shotgun (WGS) entry which is preliminary data.</text>
</comment>
<dbReference type="Gene3D" id="1.25.40.20">
    <property type="entry name" value="Ankyrin repeat-containing domain"/>
    <property type="match status" value="1"/>
</dbReference>
<keyword evidence="3 4" id="KW-0040">ANK repeat</keyword>
<dbReference type="PANTHER" id="PTHR24161">
    <property type="entry name" value="ANK_REP_REGION DOMAIN-CONTAINING PROTEIN-RELATED"/>
    <property type="match status" value="1"/>
</dbReference>
<organism evidence="5 6">
    <name type="scientific">Aspergillus cavernicola</name>
    <dbReference type="NCBI Taxonomy" id="176166"/>
    <lineage>
        <taxon>Eukaryota</taxon>
        <taxon>Fungi</taxon>
        <taxon>Dikarya</taxon>
        <taxon>Ascomycota</taxon>
        <taxon>Pezizomycotina</taxon>
        <taxon>Eurotiomycetes</taxon>
        <taxon>Eurotiomycetidae</taxon>
        <taxon>Eurotiales</taxon>
        <taxon>Aspergillaceae</taxon>
        <taxon>Aspergillus</taxon>
        <taxon>Aspergillus subgen. Nidulantes</taxon>
    </lineage>
</organism>
<protein>
    <recommendedName>
        <fullName evidence="1">protein S-acyltransferase</fullName>
        <ecNumber evidence="1">2.3.1.225</ecNumber>
    </recommendedName>
</protein>
<feature type="repeat" description="ANK" evidence="4">
    <location>
        <begin position="207"/>
        <end position="239"/>
    </location>
</feature>
<evidence type="ECO:0000256" key="4">
    <source>
        <dbReference type="PROSITE-ProRule" id="PRU00023"/>
    </source>
</evidence>
<keyword evidence="6" id="KW-1185">Reference proteome</keyword>
<dbReference type="PROSITE" id="PS50088">
    <property type="entry name" value="ANK_REPEAT"/>
    <property type="match status" value="6"/>
</dbReference>
<feature type="repeat" description="ANK" evidence="4">
    <location>
        <begin position="339"/>
        <end position="371"/>
    </location>
</feature>
<dbReference type="EC" id="2.3.1.225" evidence="1"/>
<dbReference type="InterPro" id="IPR036770">
    <property type="entry name" value="Ankyrin_rpt-contain_sf"/>
</dbReference>
<proteinExistence type="predicted"/>
<dbReference type="SUPFAM" id="SSF48403">
    <property type="entry name" value="Ankyrin repeat"/>
    <property type="match status" value="1"/>
</dbReference>
<feature type="repeat" description="ANK" evidence="4">
    <location>
        <begin position="372"/>
        <end position="404"/>
    </location>
</feature>
<evidence type="ECO:0000256" key="3">
    <source>
        <dbReference type="ARBA" id="ARBA00023043"/>
    </source>
</evidence>
<keyword evidence="2" id="KW-0677">Repeat</keyword>
<feature type="repeat" description="ANK" evidence="4">
    <location>
        <begin position="240"/>
        <end position="272"/>
    </location>
</feature>
<dbReference type="Proteomes" id="UP001610335">
    <property type="component" value="Unassembled WGS sequence"/>
</dbReference>
<dbReference type="PRINTS" id="PR01415">
    <property type="entry name" value="ANKYRIN"/>
</dbReference>
<evidence type="ECO:0000313" key="6">
    <source>
        <dbReference type="Proteomes" id="UP001610335"/>
    </source>
</evidence>
<dbReference type="SMART" id="SM00248">
    <property type="entry name" value="ANK"/>
    <property type="match status" value="9"/>
</dbReference>
<accession>A0ABR4IXK2</accession>
<evidence type="ECO:0000313" key="5">
    <source>
        <dbReference type="EMBL" id="KAL2832508.1"/>
    </source>
</evidence>
<feature type="repeat" description="ANK" evidence="4">
    <location>
        <begin position="273"/>
        <end position="305"/>
    </location>
</feature>
<dbReference type="PROSITE" id="PS50297">
    <property type="entry name" value="ANK_REP_REGION"/>
    <property type="match status" value="5"/>
</dbReference>
<dbReference type="EMBL" id="JBFXLS010000006">
    <property type="protein sequence ID" value="KAL2832508.1"/>
    <property type="molecule type" value="Genomic_DNA"/>
</dbReference>
<feature type="repeat" description="ANK" evidence="4">
    <location>
        <begin position="306"/>
        <end position="338"/>
    </location>
</feature>
<evidence type="ECO:0000256" key="2">
    <source>
        <dbReference type="ARBA" id="ARBA00022737"/>
    </source>
</evidence>